<evidence type="ECO:0000313" key="3">
    <source>
        <dbReference type="Proteomes" id="UP000824202"/>
    </source>
</evidence>
<evidence type="ECO:0000256" key="1">
    <source>
        <dbReference type="SAM" id="Phobius"/>
    </source>
</evidence>
<feature type="transmembrane region" description="Helical" evidence="1">
    <location>
        <begin position="78"/>
        <end position="98"/>
    </location>
</feature>
<reference evidence="2" key="1">
    <citation type="journal article" date="2021" name="PeerJ">
        <title>Extensive microbial diversity within the chicken gut microbiome revealed by metagenomics and culture.</title>
        <authorList>
            <person name="Gilroy R."/>
            <person name="Ravi A."/>
            <person name="Getino M."/>
            <person name="Pursley I."/>
            <person name="Horton D.L."/>
            <person name="Alikhan N.F."/>
            <person name="Baker D."/>
            <person name="Gharbi K."/>
            <person name="Hall N."/>
            <person name="Watson M."/>
            <person name="Adriaenssens E.M."/>
            <person name="Foster-Nyarko E."/>
            <person name="Jarju S."/>
            <person name="Secka A."/>
            <person name="Antonio M."/>
            <person name="Oren A."/>
            <person name="Chaudhuri R.R."/>
            <person name="La Ragione R."/>
            <person name="Hildebrand F."/>
            <person name="Pallen M.J."/>
        </authorList>
    </citation>
    <scope>NUCLEOTIDE SEQUENCE</scope>
    <source>
        <strain evidence="2">23274</strain>
    </source>
</reference>
<dbReference type="EMBL" id="DXFT01000089">
    <property type="protein sequence ID" value="HIX03367.1"/>
    <property type="molecule type" value="Genomic_DNA"/>
</dbReference>
<keyword evidence="1" id="KW-0812">Transmembrane</keyword>
<name>A0A9D1UZP9_9BACT</name>
<protein>
    <submittedName>
        <fullName evidence="2">DUF3784 domain-containing protein</fullName>
    </submittedName>
</protein>
<dbReference type="AlphaFoldDB" id="A0A9D1UZP9"/>
<sequence length="108" mass="12240">MSIFEIVLTLIISLGAVIWGVNIYNQKGTWFLAGWNTMRKEEKETYNEEAMCHLFGRCVVFCGIGAFLLLYGSFNYNDVILCIGLGIVAVMVILSIIIPKINPKKYRK</sequence>
<feature type="transmembrane region" description="Helical" evidence="1">
    <location>
        <begin position="6"/>
        <end position="24"/>
    </location>
</feature>
<organism evidence="2 3">
    <name type="scientific">Candidatus Odoribacter faecigallinarum</name>
    <dbReference type="NCBI Taxonomy" id="2838706"/>
    <lineage>
        <taxon>Bacteria</taxon>
        <taxon>Pseudomonadati</taxon>
        <taxon>Bacteroidota</taxon>
        <taxon>Bacteroidia</taxon>
        <taxon>Bacteroidales</taxon>
        <taxon>Odoribacteraceae</taxon>
        <taxon>Odoribacter</taxon>
    </lineage>
</organism>
<keyword evidence="1" id="KW-0472">Membrane</keyword>
<dbReference type="Proteomes" id="UP000824202">
    <property type="component" value="Unassembled WGS sequence"/>
</dbReference>
<feature type="transmembrane region" description="Helical" evidence="1">
    <location>
        <begin position="54"/>
        <end position="72"/>
    </location>
</feature>
<comment type="caution">
    <text evidence="2">The sequence shown here is derived from an EMBL/GenBank/DDBJ whole genome shotgun (WGS) entry which is preliminary data.</text>
</comment>
<accession>A0A9D1UZP9</accession>
<dbReference type="Pfam" id="PF12650">
    <property type="entry name" value="DUF3784"/>
    <property type="match status" value="1"/>
</dbReference>
<reference evidence="2" key="2">
    <citation type="submission" date="2021-04" db="EMBL/GenBank/DDBJ databases">
        <authorList>
            <person name="Gilroy R."/>
        </authorList>
    </citation>
    <scope>NUCLEOTIDE SEQUENCE</scope>
    <source>
        <strain evidence="2">23274</strain>
    </source>
</reference>
<proteinExistence type="predicted"/>
<keyword evidence="1" id="KW-1133">Transmembrane helix</keyword>
<dbReference type="InterPro" id="IPR017259">
    <property type="entry name" value="UCP037672"/>
</dbReference>
<evidence type="ECO:0000313" key="2">
    <source>
        <dbReference type="EMBL" id="HIX03367.1"/>
    </source>
</evidence>
<gene>
    <name evidence="2" type="ORF">H9863_04525</name>
</gene>